<dbReference type="SMART" id="SM00935">
    <property type="entry name" value="OmpH"/>
    <property type="match status" value="1"/>
</dbReference>
<organism evidence="5 6">
    <name type="scientific">Marinomonas phaeophyticola</name>
    <dbReference type="NCBI Taxonomy" id="3004091"/>
    <lineage>
        <taxon>Bacteria</taxon>
        <taxon>Pseudomonadati</taxon>
        <taxon>Pseudomonadota</taxon>
        <taxon>Gammaproteobacteria</taxon>
        <taxon>Oceanospirillales</taxon>
        <taxon>Oceanospirillaceae</taxon>
        <taxon>Marinomonas</taxon>
    </lineage>
</organism>
<dbReference type="EMBL" id="JAPUBN010000013">
    <property type="protein sequence ID" value="MCZ2721709.1"/>
    <property type="molecule type" value="Genomic_DNA"/>
</dbReference>
<dbReference type="Pfam" id="PF03938">
    <property type="entry name" value="OmpH"/>
    <property type="match status" value="1"/>
</dbReference>
<dbReference type="Proteomes" id="UP001149719">
    <property type="component" value="Unassembled WGS sequence"/>
</dbReference>
<protein>
    <submittedName>
        <fullName evidence="5">OmpH family outer membrane protein</fullName>
    </submittedName>
</protein>
<name>A0ABT4JVW3_9GAMM</name>
<evidence type="ECO:0000313" key="5">
    <source>
        <dbReference type="EMBL" id="MCZ2721709.1"/>
    </source>
</evidence>
<proteinExistence type="inferred from homology"/>
<evidence type="ECO:0000256" key="3">
    <source>
        <dbReference type="SAM" id="Coils"/>
    </source>
</evidence>
<dbReference type="InterPro" id="IPR024930">
    <property type="entry name" value="Skp_dom_sf"/>
</dbReference>
<dbReference type="RefSeq" id="WP_269124695.1">
    <property type="nucleotide sequence ID" value="NZ_JAPUBN010000013.1"/>
</dbReference>
<evidence type="ECO:0000256" key="2">
    <source>
        <dbReference type="ARBA" id="ARBA00022729"/>
    </source>
</evidence>
<dbReference type="Gene3D" id="3.30.910.20">
    <property type="entry name" value="Skp domain"/>
    <property type="match status" value="1"/>
</dbReference>
<evidence type="ECO:0000256" key="4">
    <source>
        <dbReference type="SAM" id="SignalP"/>
    </source>
</evidence>
<gene>
    <name evidence="5" type="ORF">O1D97_08590</name>
</gene>
<dbReference type="SUPFAM" id="SSF111384">
    <property type="entry name" value="OmpH-like"/>
    <property type="match status" value="1"/>
</dbReference>
<comment type="similarity">
    <text evidence="1">Belongs to the Skp family.</text>
</comment>
<evidence type="ECO:0000256" key="1">
    <source>
        <dbReference type="ARBA" id="ARBA00009091"/>
    </source>
</evidence>
<feature type="coiled-coil region" evidence="3">
    <location>
        <begin position="48"/>
        <end position="105"/>
    </location>
</feature>
<dbReference type="InterPro" id="IPR005632">
    <property type="entry name" value="Chaperone_Skp"/>
</dbReference>
<comment type="caution">
    <text evidence="5">The sequence shown here is derived from an EMBL/GenBank/DDBJ whole genome shotgun (WGS) entry which is preliminary data.</text>
</comment>
<keyword evidence="2 4" id="KW-0732">Signal</keyword>
<evidence type="ECO:0000313" key="6">
    <source>
        <dbReference type="Proteomes" id="UP001149719"/>
    </source>
</evidence>
<dbReference type="PANTHER" id="PTHR35089">
    <property type="entry name" value="CHAPERONE PROTEIN SKP"/>
    <property type="match status" value="1"/>
</dbReference>
<reference evidence="5" key="1">
    <citation type="submission" date="2022-12" db="EMBL/GenBank/DDBJ databases">
        <title>Marinomonas 15G1-11 sp. nov, isolated from marine algae.</title>
        <authorList>
            <person name="Butt M."/>
            <person name="Choi D.G."/>
            <person name="Kim J.M."/>
            <person name="Lee J.K."/>
            <person name="Baek J.H."/>
            <person name="Jeon C.O."/>
        </authorList>
    </citation>
    <scope>NUCLEOTIDE SEQUENCE</scope>
    <source>
        <strain evidence="5">15G1-11</strain>
    </source>
</reference>
<sequence>MKNVFGLVFGLMLSFSSFATEVAVIDFRGALLQSDKGQAAAVEPRKQVRNMENQLNSARKELDDFAKNLKKEELTIAPEEYQKRLQELNQRDVAIRNMAANMQRQAKQMEQELVDSLSPAAEVILKDLIAEKKLDLVLNRQLSLYANAGVDLTAEFVKRLNGAK</sequence>
<accession>A0ABT4JVW3</accession>
<feature type="signal peptide" evidence="4">
    <location>
        <begin position="1"/>
        <end position="19"/>
    </location>
</feature>
<keyword evidence="3" id="KW-0175">Coiled coil</keyword>
<feature type="chain" id="PRO_5045525337" evidence="4">
    <location>
        <begin position="20"/>
        <end position="164"/>
    </location>
</feature>
<dbReference type="PANTHER" id="PTHR35089:SF1">
    <property type="entry name" value="CHAPERONE PROTEIN SKP"/>
    <property type="match status" value="1"/>
</dbReference>
<keyword evidence="6" id="KW-1185">Reference proteome</keyword>